<reference evidence="1" key="2">
    <citation type="submission" date="2021-04" db="EMBL/GenBank/DDBJ databases">
        <authorList>
            <person name="Gilroy R."/>
        </authorList>
    </citation>
    <scope>NUCLEOTIDE SEQUENCE</scope>
    <source>
        <strain evidence="1">ChiSxjej3B15-572</strain>
    </source>
</reference>
<proteinExistence type="predicted"/>
<evidence type="ECO:0000313" key="2">
    <source>
        <dbReference type="Proteomes" id="UP000824231"/>
    </source>
</evidence>
<gene>
    <name evidence="1" type="ORF">H9856_04405</name>
</gene>
<name>A0A9D1VIE9_9LACO</name>
<reference evidence="1" key="1">
    <citation type="journal article" date="2021" name="PeerJ">
        <title>Extensive microbial diversity within the chicken gut microbiome revealed by metagenomics and culture.</title>
        <authorList>
            <person name="Gilroy R."/>
            <person name="Ravi A."/>
            <person name="Getino M."/>
            <person name="Pursley I."/>
            <person name="Horton D.L."/>
            <person name="Alikhan N.F."/>
            <person name="Baker D."/>
            <person name="Gharbi K."/>
            <person name="Hall N."/>
            <person name="Watson M."/>
            <person name="Adriaenssens E.M."/>
            <person name="Foster-Nyarko E."/>
            <person name="Jarju S."/>
            <person name="Secka A."/>
            <person name="Antonio M."/>
            <person name="Oren A."/>
            <person name="Chaudhuri R.R."/>
            <person name="La Ragione R."/>
            <person name="Hildebrand F."/>
            <person name="Pallen M.J."/>
        </authorList>
    </citation>
    <scope>NUCLEOTIDE SEQUENCE</scope>
    <source>
        <strain evidence="1">ChiSxjej3B15-572</strain>
    </source>
</reference>
<comment type="caution">
    <text evidence="1">The sequence shown here is derived from an EMBL/GenBank/DDBJ whole genome shotgun (WGS) entry which is preliminary data.</text>
</comment>
<sequence length="142" mass="16024">MTEQMKNTVAFKDATKEEQAARIAASREKQLQIIADAGLENPQILHGYISAFKTKETLTSKSGKPGKHYVMNLRIGDQDNWFHIYTYAAGYIKYYDKIEALKQADMKSKAHKLTGTVLAGTNPKSKNDRLNVATVFIDKNKR</sequence>
<dbReference type="AlphaFoldDB" id="A0A9D1VIE9"/>
<dbReference type="Proteomes" id="UP000824231">
    <property type="component" value="Unassembled WGS sequence"/>
</dbReference>
<evidence type="ECO:0000313" key="1">
    <source>
        <dbReference type="EMBL" id="HIX35621.1"/>
    </source>
</evidence>
<organism evidence="1 2">
    <name type="scientific">Candidatus Limosilactobacillus merdigallinarum</name>
    <dbReference type="NCBI Taxonomy" id="2838652"/>
    <lineage>
        <taxon>Bacteria</taxon>
        <taxon>Bacillati</taxon>
        <taxon>Bacillota</taxon>
        <taxon>Bacilli</taxon>
        <taxon>Lactobacillales</taxon>
        <taxon>Lactobacillaceae</taxon>
        <taxon>Limosilactobacillus</taxon>
    </lineage>
</organism>
<protein>
    <submittedName>
        <fullName evidence="1">Uncharacterized protein</fullName>
    </submittedName>
</protein>
<dbReference type="EMBL" id="DXFH01000015">
    <property type="protein sequence ID" value="HIX35621.1"/>
    <property type="molecule type" value="Genomic_DNA"/>
</dbReference>
<accession>A0A9D1VIE9</accession>